<dbReference type="EMBL" id="UINC01178162">
    <property type="protein sequence ID" value="SVD86168.1"/>
    <property type="molecule type" value="Genomic_DNA"/>
</dbReference>
<accession>A0A382YUF9</accession>
<evidence type="ECO:0000313" key="1">
    <source>
        <dbReference type="EMBL" id="SVD86168.1"/>
    </source>
</evidence>
<organism evidence="1">
    <name type="scientific">marine metagenome</name>
    <dbReference type="NCBI Taxonomy" id="408172"/>
    <lineage>
        <taxon>unclassified sequences</taxon>
        <taxon>metagenomes</taxon>
        <taxon>ecological metagenomes</taxon>
    </lineage>
</organism>
<name>A0A382YUF9_9ZZZZ</name>
<feature type="non-terminal residue" evidence="1">
    <location>
        <position position="1"/>
    </location>
</feature>
<reference evidence="1" key="1">
    <citation type="submission" date="2018-05" db="EMBL/GenBank/DDBJ databases">
        <authorList>
            <person name="Lanie J.A."/>
            <person name="Ng W.-L."/>
            <person name="Kazmierczak K.M."/>
            <person name="Andrzejewski T.M."/>
            <person name="Davidsen T.M."/>
            <person name="Wayne K.J."/>
            <person name="Tettelin H."/>
            <person name="Glass J.I."/>
            <person name="Rusch D."/>
            <person name="Podicherti R."/>
            <person name="Tsui H.-C.T."/>
            <person name="Winkler M.E."/>
        </authorList>
    </citation>
    <scope>NUCLEOTIDE SEQUENCE</scope>
</reference>
<dbReference type="AlphaFoldDB" id="A0A382YUF9"/>
<gene>
    <name evidence="1" type="ORF">METZ01_LOCUS439022</name>
</gene>
<protein>
    <submittedName>
        <fullName evidence="1">Uncharacterized protein</fullName>
    </submittedName>
</protein>
<sequence length="36" mass="3780">QGRAGARQIRYPAEVGISGATFPHSAITLVWAVDPS</sequence>
<proteinExistence type="predicted"/>